<gene>
    <name evidence="2" type="ORF">LSP00402_LOCUS10137</name>
</gene>
<dbReference type="AlphaFoldDB" id="A0A7S2TRH5"/>
<reference evidence="2" key="1">
    <citation type="submission" date="2021-01" db="EMBL/GenBank/DDBJ databases">
        <authorList>
            <person name="Corre E."/>
            <person name="Pelletier E."/>
            <person name="Niang G."/>
            <person name="Scheremetjew M."/>
            <person name="Finn R."/>
            <person name="Kale V."/>
            <person name="Holt S."/>
            <person name="Cochrane G."/>
            <person name="Meng A."/>
            <person name="Brown T."/>
            <person name="Cohen L."/>
        </authorList>
    </citation>
    <scope>NUCLEOTIDE SEQUENCE</scope>
    <source>
        <strain evidence="2">CCMP622</strain>
    </source>
</reference>
<feature type="compositionally biased region" description="Polar residues" evidence="1">
    <location>
        <begin position="41"/>
        <end position="53"/>
    </location>
</feature>
<name>A0A7S2TRH5_9EUKA</name>
<proteinExistence type="predicted"/>
<evidence type="ECO:0000256" key="1">
    <source>
        <dbReference type="SAM" id="MobiDB-lite"/>
    </source>
</evidence>
<dbReference type="EMBL" id="HBHP01016377">
    <property type="protein sequence ID" value="CAD9764395.1"/>
    <property type="molecule type" value="Transcribed_RNA"/>
</dbReference>
<evidence type="ECO:0000313" key="2">
    <source>
        <dbReference type="EMBL" id="CAD9764395.1"/>
    </source>
</evidence>
<feature type="region of interest" description="Disordered" evidence="1">
    <location>
        <begin position="36"/>
        <end position="61"/>
    </location>
</feature>
<accession>A0A7S2TRH5</accession>
<sequence>MIRCTGTYAHVERSSAWRARSIHAWPPAVRRHRLFDPDQASDPTNRALRNQKSPHAGCKMNSMRAGAQADVIFALRRTLRSSIFGMAIMQKALASPASENGKLRI</sequence>
<organism evidence="2">
    <name type="scientific">Lotharella oceanica</name>
    <dbReference type="NCBI Taxonomy" id="641309"/>
    <lineage>
        <taxon>Eukaryota</taxon>
        <taxon>Sar</taxon>
        <taxon>Rhizaria</taxon>
        <taxon>Cercozoa</taxon>
        <taxon>Chlorarachniophyceae</taxon>
        <taxon>Lotharella</taxon>
    </lineage>
</organism>
<protein>
    <submittedName>
        <fullName evidence="2">Uncharacterized protein</fullName>
    </submittedName>
</protein>